<dbReference type="InterPro" id="IPR010562">
    <property type="entry name" value="Haemolymph_juvenile_hormone-bd"/>
</dbReference>
<keyword evidence="2" id="KW-1185">Reference proteome</keyword>
<dbReference type="EMBL" id="JH668427">
    <property type="protein sequence ID" value="KAG6452649.1"/>
    <property type="molecule type" value="Genomic_DNA"/>
</dbReference>
<proteinExistence type="predicted"/>
<gene>
    <name evidence="1" type="ORF">O3G_MSEX007709</name>
</gene>
<dbReference type="EMBL" id="JH668427">
    <property type="protein sequence ID" value="KAG6452648.1"/>
    <property type="molecule type" value="Genomic_DNA"/>
</dbReference>
<sequence>MDLGPFDLSASIGTVKELYQPLQPDDIKATENSIELMEWLRSKFSTGYGHMPPLDPLEKSSLEPIRVVQGVVDADVYLTNLRIDGAKDFDIDLAEIRMSIDTVNANITLPQININVDFYIDVILGVVPLKFTGHLESITTGLNVVGVFSSTETMMNGIMTFQVTDDKLQITADNLRIILSDLSIKPDEDNVRTWWEYLKEDIASVINTMLVQEINHAIMHYSTQQIRDFLLAP</sequence>
<dbReference type="PANTHER" id="PTHR11008">
    <property type="entry name" value="PROTEIN TAKEOUT-LIKE PROTEIN"/>
    <property type="match status" value="1"/>
</dbReference>
<dbReference type="InterPro" id="IPR038606">
    <property type="entry name" value="To_sf"/>
</dbReference>
<reference evidence="1" key="2">
    <citation type="submission" date="2020-12" db="EMBL/GenBank/DDBJ databases">
        <authorList>
            <person name="Kanost M."/>
        </authorList>
    </citation>
    <scope>NUCLEOTIDE SEQUENCE</scope>
</reference>
<name>A0A921Z8W1_MANSE</name>
<dbReference type="PANTHER" id="PTHR11008:SF9">
    <property type="entry name" value="PROTEIN TAKEOUT-LIKE PROTEIN"/>
    <property type="match status" value="1"/>
</dbReference>
<dbReference type="Proteomes" id="UP000791440">
    <property type="component" value="Unassembled WGS sequence"/>
</dbReference>
<reference evidence="1" key="1">
    <citation type="journal article" date="2016" name="Insect Biochem. Mol. Biol.">
        <title>Multifaceted biological insights from a draft genome sequence of the tobacco hornworm moth, Manduca sexta.</title>
        <authorList>
            <person name="Kanost M.R."/>
            <person name="Arrese E.L."/>
            <person name="Cao X."/>
            <person name="Chen Y.R."/>
            <person name="Chellapilla S."/>
            <person name="Goldsmith M.R."/>
            <person name="Grosse-Wilde E."/>
            <person name="Heckel D.G."/>
            <person name="Herndon N."/>
            <person name="Jiang H."/>
            <person name="Papanicolaou A."/>
            <person name="Qu J."/>
            <person name="Soulages J.L."/>
            <person name="Vogel H."/>
            <person name="Walters J."/>
            <person name="Waterhouse R.M."/>
            <person name="Ahn S.J."/>
            <person name="Almeida F.C."/>
            <person name="An C."/>
            <person name="Aqrawi P."/>
            <person name="Bretschneider A."/>
            <person name="Bryant W.B."/>
            <person name="Bucks S."/>
            <person name="Chao H."/>
            <person name="Chevignon G."/>
            <person name="Christen J.M."/>
            <person name="Clarke D.F."/>
            <person name="Dittmer N.T."/>
            <person name="Ferguson L.C.F."/>
            <person name="Garavelou S."/>
            <person name="Gordon K.H.J."/>
            <person name="Gunaratna R.T."/>
            <person name="Han Y."/>
            <person name="Hauser F."/>
            <person name="He Y."/>
            <person name="Heidel-Fischer H."/>
            <person name="Hirsh A."/>
            <person name="Hu Y."/>
            <person name="Jiang H."/>
            <person name="Kalra D."/>
            <person name="Klinner C."/>
            <person name="Konig C."/>
            <person name="Kovar C."/>
            <person name="Kroll A.R."/>
            <person name="Kuwar S.S."/>
            <person name="Lee S.L."/>
            <person name="Lehman R."/>
            <person name="Li K."/>
            <person name="Li Z."/>
            <person name="Liang H."/>
            <person name="Lovelace S."/>
            <person name="Lu Z."/>
            <person name="Mansfield J.H."/>
            <person name="McCulloch K.J."/>
            <person name="Mathew T."/>
            <person name="Morton B."/>
            <person name="Muzny D.M."/>
            <person name="Neunemann D."/>
            <person name="Ongeri F."/>
            <person name="Pauchet Y."/>
            <person name="Pu L.L."/>
            <person name="Pyrousis I."/>
            <person name="Rao X.J."/>
            <person name="Redding A."/>
            <person name="Roesel C."/>
            <person name="Sanchez-Gracia A."/>
            <person name="Schaack S."/>
            <person name="Shukla A."/>
            <person name="Tetreau G."/>
            <person name="Wang Y."/>
            <person name="Xiong G.H."/>
            <person name="Traut W."/>
            <person name="Walsh T.K."/>
            <person name="Worley K.C."/>
            <person name="Wu D."/>
            <person name="Wu W."/>
            <person name="Wu Y.Q."/>
            <person name="Zhang X."/>
            <person name="Zou Z."/>
            <person name="Zucker H."/>
            <person name="Briscoe A.D."/>
            <person name="Burmester T."/>
            <person name="Clem R.J."/>
            <person name="Feyereisen R."/>
            <person name="Grimmelikhuijzen C.J.P."/>
            <person name="Hamodrakas S.J."/>
            <person name="Hansson B.S."/>
            <person name="Huguet E."/>
            <person name="Jermiin L.S."/>
            <person name="Lan Q."/>
            <person name="Lehman H.K."/>
            <person name="Lorenzen M."/>
            <person name="Merzendorfer H."/>
            <person name="Michalopoulos I."/>
            <person name="Morton D.B."/>
            <person name="Muthukrishnan S."/>
            <person name="Oakeshott J.G."/>
            <person name="Palmer W."/>
            <person name="Park Y."/>
            <person name="Passarelli A.L."/>
            <person name="Rozas J."/>
            <person name="Schwartz L.M."/>
            <person name="Smith W."/>
            <person name="Southgate A."/>
            <person name="Vilcinskas A."/>
            <person name="Vogt R."/>
            <person name="Wang P."/>
            <person name="Werren J."/>
            <person name="Yu X.Q."/>
            <person name="Zhou J.J."/>
            <person name="Brown S.J."/>
            <person name="Scherer S.E."/>
            <person name="Richards S."/>
            <person name="Blissard G.W."/>
        </authorList>
    </citation>
    <scope>NUCLEOTIDE SEQUENCE</scope>
</reference>
<organism evidence="1 2">
    <name type="scientific">Manduca sexta</name>
    <name type="common">Tobacco hawkmoth</name>
    <name type="synonym">Tobacco hornworm</name>
    <dbReference type="NCBI Taxonomy" id="7130"/>
    <lineage>
        <taxon>Eukaryota</taxon>
        <taxon>Metazoa</taxon>
        <taxon>Ecdysozoa</taxon>
        <taxon>Arthropoda</taxon>
        <taxon>Hexapoda</taxon>
        <taxon>Insecta</taxon>
        <taxon>Pterygota</taxon>
        <taxon>Neoptera</taxon>
        <taxon>Endopterygota</taxon>
        <taxon>Lepidoptera</taxon>
        <taxon>Glossata</taxon>
        <taxon>Ditrysia</taxon>
        <taxon>Bombycoidea</taxon>
        <taxon>Sphingidae</taxon>
        <taxon>Sphinginae</taxon>
        <taxon>Sphingini</taxon>
        <taxon>Manduca</taxon>
    </lineage>
</organism>
<evidence type="ECO:0000313" key="1">
    <source>
        <dbReference type="EMBL" id="KAG6452649.1"/>
    </source>
</evidence>
<dbReference type="Gene3D" id="3.15.10.30">
    <property type="entry name" value="Haemolymph juvenile hormone binding protein"/>
    <property type="match status" value="1"/>
</dbReference>
<dbReference type="Pfam" id="PF06585">
    <property type="entry name" value="JHBP"/>
    <property type="match status" value="1"/>
</dbReference>
<comment type="caution">
    <text evidence="1">The sequence shown here is derived from an EMBL/GenBank/DDBJ whole genome shotgun (WGS) entry which is preliminary data.</text>
</comment>
<dbReference type="AlphaFoldDB" id="A0A921Z8W1"/>
<accession>A0A921Z8W1</accession>
<protein>
    <submittedName>
        <fullName evidence="1">Uncharacterized protein</fullName>
    </submittedName>
</protein>
<evidence type="ECO:0000313" key="2">
    <source>
        <dbReference type="Proteomes" id="UP000791440"/>
    </source>
</evidence>